<proteinExistence type="predicted"/>
<accession>A0A1J1IRE3</accession>
<dbReference type="AlphaFoldDB" id="A0A1J1IRE3"/>
<evidence type="ECO:0000313" key="2">
    <source>
        <dbReference type="Proteomes" id="UP000183832"/>
    </source>
</evidence>
<gene>
    <name evidence="1" type="ORF">CLUMA_CG016050</name>
</gene>
<dbReference type="Proteomes" id="UP000183832">
    <property type="component" value="Unassembled WGS sequence"/>
</dbReference>
<keyword evidence="2" id="KW-1185">Reference proteome</keyword>
<reference evidence="1 2" key="1">
    <citation type="submission" date="2015-04" db="EMBL/GenBank/DDBJ databases">
        <authorList>
            <person name="Syromyatnikov M.Y."/>
            <person name="Popov V.N."/>
        </authorList>
    </citation>
    <scope>NUCLEOTIDE SEQUENCE [LARGE SCALE GENOMIC DNA]</scope>
</reference>
<protein>
    <submittedName>
        <fullName evidence="1">CLUMA_CG016050, isoform A</fullName>
    </submittedName>
</protein>
<sequence>MNAYKSHFTVTLEFNIHGYFNWKRHGISSFERRSLCLDIRTDRMLAPLDVYDCQTTALSNIHSSERKTEADDECSICKNLKTTVECKRKHLKPIHLLASLHSFRMISYSYLERRQTQD</sequence>
<name>A0A1J1IRE3_9DIPT</name>
<dbReference type="EMBL" id="CVRI01000058">
    <property type="protein sequence ID" value="CRL02728.1"/>
    <property type="molecule type" value="Genomic_DNA"/>
</dbReference>
<organism evidence="1 2">
    <name type="scientific">Clunio marinus</name>
    <dbReference type="NCBI Taxonomy" id="568069"/>
    <lineage>
        <taxon>Eukaryota</taxon>
        <taxon>Metazoa</taxon>
        <taxon>Ecdysozoa</taxon>
        <taxon>Arthropoda</taxon>
        <taxon>Hexapoda</taxon>
        <taxon>Insecta</taxon>
        <taxon>Pterygota</taxon>
        <taxon>Neoptera</taxon>
        <taxon>Endopterygota</taxon>
        <taxon>Diptera</taxon>
        <taxon>Nematocera</taxon>
        <taxon>Chironomoidea</taxon>
        <taxon>Chironomidae</taxon>
        <taxon>Clunio</taxon>
    </lineage>
</organism>
<evidence type="ECO:0000313" key="1">
    <source>
        <dbReference type="EMBL" id="CRL02728.1"/>
    </source>
</evidence>